<feature type="region of interest" description="Disordered" evidence="1">
    <location>
        <begin position="751"/>
        <end position="798"/>
    </location>
</feature>
<evidence type="ECO:0000313" key="4">
    <source>
        <dbReference type="WBParaSite" id="ACRNAN_scaffold1244.g26728.t1"/>
    </source>
</evidence>
<dbReference type="PANTHER" id="PTHR15204">
    <property type="entry name" value="LARGE PROLINE-RICH PROTEIN BAG6"/>
    <property type="match status" value="1"/>
</dbReference>
<dbReference type="GO" id="GO:0036503">
    <property type="term" value="P:ERAD pathway"/>
    <property type="evidence" value="ECO:0007669"/>
    <property type="project" value="TreeGrafter"/>
</dbReference>
<evidence type="ECO:0000256" key="1">
    <source>
        <dbReference type="SAM" id="MobiDB-lite"/>
    </source>
</evidence>
<feature type="compositionally biased region" description="Basic and acidic residues" evidence="1">
    <location>
        <begin position="73"/>
        <end position="89"/>
    </location>
</feature>
<feature type="compositionally biased region" description="Low complexity" evidence="1">
    <location>
        <begin position="608"/>
        <end position="631"/>
    </location>
</feature>
<dbReference type="SMART" id="SM00213">
    <property type="entry name" value="UBQ"/>
    <property type="match status" value="1"/>
</dbReference>
<organism evidence="3 4">
    <name type="scientific">Acrobeloides nanus</name>
    <dbReference type="NCBI Taxonomy" id="290746"/>
    <lineage>
        <taxon>Eukaryota</taxon>
        <taxon>Metazoa</taxon>
        <taxon>Ecdysozoa</taxon>
        <taxon>Nematoda</taxon>
        <taxon>Chromadorea</taxon>
        <taxon>Rhabditida</taxon>
        <taxon>Tylenchina</taxon>
        <taxon>Cephalobomorpha</taxon>
        <taxon>Cephaloboidea</taxon>
        <taxon>Cephalobidae</taxon>
        <taxon>Acrobeloides</taxon>
    </lineage>
</organism>
<dbReference type="GO" id="GO:0051787">
    <property type="term" value="F:misfolded protein binding"/>
    <property type="evidence" value="ECO:0007669"/>
    <property type="project" value="TreeGrafter"/>
</dbReference>
<dbReference type="PANTHER" id="PTHR15204:SF0">
    <property type="entry name" value="LARGE PROLINE-RICH PROTEIN BAG6"/>
    <property type="match status" value="1"/>
</dbReference>
<proteinExistence type="predicted"/>
<reference evidence="4" key="1">
    <citation type="submission" date="2022-11" db="UniProtKB">
        <authorList>
            <consortium name="WormBaseParasite"/>
        </authorList>
    </citation>
    <scope>IDENTIFICATION</scope>
</reference>
<feature type="compositionally biased region" description="Pro residues" evidence="1">
    <location>
        <begin position="531"/>
        <end position="543"/>
    </location>
</feature>
<dbReference type="Proteomes" id="UP000887540">
    <property type="component" value="Unplaced"/>
</dbReference>
<feature type="region of interest" description="Disordered" evidence="1">
    <location>
        <begin position="518"/>
        <end position="594"/>
    </location>
</feature>
<protein>
    <submittedName>
        <fullName evidence="4">Ubiquitin-like domain-containing protein</fullName>
    </submittedName>
</protein>
<dbReference type="PROSITE" id="PS50053">
    <property type="entry name" value="UBIQUITIN_2"/>
    <property type="match status" value="1"/>
</dbReference>
<feature type="region of interest" description="Disordered" evidence="1">
    <location>
        <begin position="606"/>
        <end position="678"/>
    </location>
</feature>
<feature type="region of interest" description="Disordered" evidence="1">
    <location>
        <begin position="1205"/>
        <end position="1228"/>
    </location>
</feature>
<feature type="compositionally biased region" description="Basic and acidic residues" evidence="1">
    <location>
        <begin position="1345"/>
        <end position="1356"/>
    </location>
</feature>
<evidence type="ECO:0000259" key="2">
    <source>
        <dbReference type="PROSITE" id="PS50053"/>
    </source>
</evidence>
<dbReference type="Gene3D" id="3.10.20.90">
    <property type="entry name" value="Phosphatidylinositol 3-kinase Catalytic Subunit, Chain A, domain 1"/>
    <property type="match status" value="1"/>
</dbReference>
<evidence type="ECO:0000313" key="3">
    <source>
        <dbReference type="Proteomes" id="UP000887540"/>
    </source>
</evidence>
<feature type="compositionally biased region" description="Polar residues" evidence="1">
    <location>
        <begin position="935"/>
        <end position="950"/>
    </location>
</feature>
<name>A0A914CPD2_9BILA</name>
<dbReference type="InterPro" id="IPR029071">
    <property type="entry name" value="Ubiquitin-like_domsf"/>
</dbReference>
<sequence length="1376" mass="153023">MNIKIKVKTMDGGDHELEVDSELPLSNLRSIIADKTNILPEQQRLIFHGKPLTDNSKSLAAYGVQDGYSLHLVKREPRLQTADASRDRPGTSSDSARPAEGQAETHTRGRNMVVGNIPVERTSLFQNPHDTLRMINEAYDSIRSDWNIETTTQLFEDRPNQGDFSINVVLRGIRERHADSPARARIEQCYFFLRRQRYILLFVETVFHARVDEVLSNPEFIGLREGENAETVFQDIIRTMSEVEDTDLIDMTEIRNNHPAIFEEIESIRSSTAAFPEDEAHQERISDDFIMRHVTGEDLEQLVTQVLRVQEILNREMSRYGGVLRLNRTFEPDSFTSDLLNAYATTIARLLHRQAHIHHIISDLNVHMENPAPRRLYPQYTNYSRDEPPFADLSILFYHPRNSSPSHSPQMAARRRAANQAHQNGFFMPVPPGLVRPGGPGGTRMPVRIEMLNPMMGQQPGQNSFVRLPGGGSIQNSNMHFNLAPNIGVRVNVQRAQIPVGPGMQMPRMPFMPMPGQGPPNAAFHIRIPRPGAPNPRSAPPNVNPQTGHLPNPSFMEFARSANLGGQRGQQNAGSGGQSDQNQSGSHQNASNNMMGMIGNILSSVFGNRQQNNPNASNSQSTQNLSTTDSSAAASGQERTGIPRTPSAPVIRDDRAPSEPGQGGTNATNAPPPMPPPAFMEHLAGIQRQGGRISSVGWQQHPVEANAIFLGPRPPSMVPIYTFDQYLCCYSRHYRAFTSNLVRRHDVPLIESTSSVESNPSTDQSQNSSATETNQNDQNQSMEPGPSTSPSQRPDETTHVAVNNNGELVFTENENFANFVRSALRSVLSNMADVNPSIGHGNPFVGGRVCAFNPIFATRAFGNAMGGPANFAVDNNFSGMGQNAQFQRVVSMGMEEQSPPHDEENAAEIRGVIEGTIEIEAGELFHNDNTDSEHNQTSPQESNDQQQQGNVDEQRQIVNMFGTVINNLARGNNSTLNQLFPEERTEITSGMGFVALVAAMMFRSLGLMDVMRLLQNDHTVISSSRNSILRNVIDSVLDGNSRPSSEDLDSIANRLSLSREIIERFIDNDLVHAARNGIDIVDTLMNIDRLHIRNALGTVLNRSESDETFAQILFFQVTSFFDRIVSLAHLATDGRENGIETLFERVLNSFNEERSSNELNLLMVAGRQAIHNTIRERFPNGVTLIDELRPLLSRVQETAPLLPVRPTTSRAAQPSVPISGPTSNENLNVNEPDIRRLFPADWADIIVEDMRKQIAQHRNRHYSPATSFSDSYNLGISPHRRAVNIARNSTSEQLLSDALNTTLSTAMDTAGISNSASILNDVEMTEPVENALRSEMDRLIEQRLKREADYEPEKFPNIKKRFNPNPDRDEEHESSA</sequence>
<feature type="domain" description="Ubiquitin-like" evidence="2">
    <location>
        <begin position="3"/>
        <end position="77"/>
    </location>
</feature>
<dbReference type="WBParaSite" id="ACRNAN_scaffold1244.g26728.t1">
    <property type="protein sequence ID" value="ACRNAN_scaffold1244.g26728.t1"/>
    <property type="gene ID" value="ACRNAN_scaffold1244.g26728"/>
</dbReference>
<accession>A0A914CPD2</accession>
<feature type="compositionally biased region" description="Polar residues" evidence="1">
    <location>
        <begin position="751"/>
        <end position="792"/>
    </location>
</feature>
<dbReference type="SUPFAM" id="SSF54236">
    <property type="entry name" value="Ubiquitin-like"/>
    <property type="match status" value="1"/>
</dbReference>
<feature type="region of interest" description="Disordered" evidence="1">
    <location>
        <begin position="73"/>
        <end position="109"/>
    </location>
</feature>
<dbReference type="GO" id="GO:0031593">
    <property type="term" value="F:polyubiquitin modification-dependent protein binding"/>
    <property type="evidence" value="ECO:0007669"/>
    <property type="project" value="TreeGrafter"/>
</dbReference>
<dbReference type="GO" id="GO:0071818">
    <property type="term" value="C:BAT3 complex"/>
    <property type="evidence" value="ECO:0007669"/>
    <property type="project" value="TreeGrafter"/>
</dbReference>
<dbReference type="InterPro" id="IPR000626">
    <property type="entry name" value="Ubiquitin-like_dom"/>
</dbReference>
<dbReference type="Pfam" id="PF00240">
    <property type="entry name" value="ubiquitin"/>
    <property type="match status" value="1"/>
</dbReference>
<feature type="region of interest" description="Disordered" evidence="1">
    <location>
        <begin position="1345"/>
        <end position="1376"/>
    </location>
</feature>
<feature type="region of interest" description="Disordered" evidence="1">
    <location>
        <begin position="927"/>
        <end position="950"/>
    </location>
</feature>
<feature type="compositionally biased region" description="Basic and acidic residues" evidence="1">
    <location>
        <begin position="1366"/>
        <end position="1376"/>
    </location>
</feature>
<feature type="compositionally biased region" description="Low complexity" evidence="1">
    <location>
        <begin position="569"/>
        <end position="589"/>
    </location>
</feature>
<keyword evidence="3" id="KW-1185">Reference proteome</keyword>